<comment type="caution">
    <text evidence="1">The sequence shown here is derived from an EMBL/GenBank/DDBJ whole genome shotgun (WGS) entry which is preliminary data.</text>
</comment>
<name>A0ACC0AL68_CATRO</name>
<dbReference type="EMBL" id="CM044705">
    <property type="protein sequence ID" value="KAI5661630.1"/>
    <property type="molecule type" value="Genomic_DNA"/>
</dbReference>
<reference evidence="2" key="1">
    <citation type="journal article" date="2023" name="Nat. Plants">
        <title>Single-cell RNA sequencing provides a high-resolution roadmap for understanding the multicellular compartmentation of specialized metabolism.</title>
        <authorList>
            <person name="Sun S."/>
            <person name="Shen X."/>
            <person name="Li Y."/>
            <person name="Li Y."/>
            <person name="Wang S."/>
            <person name="Li R."/>
            <person name="Zhang H."/>
            <person name="Shen G."/>
            <person name="Guo B."/>
            <person name="Wei J."/>
            <person name="Xu J."/>
            <person name="St-Pierre B."/>
            <person name="Chen S."/>
            <person name="Sun C."/>
        </authorList>
    </citation>
    <scope>NUCLEOTIDE SEQUENCE [LARGE SCALE GENOMIC DNA]</scope>
</reference>
<accession>A0ACC0AL68</accession>
<evidence type="ECO:0000313" key="2">
    <source>
        <dbReference type="Proteomes" id="UP001060085"/>
    </source>
</evidence>
<evidence type="ECO:0000313" key="1">
    <source>
        <dbReference type="EMBL" id="KAI5661630.1"/>
    </source>
</evidence>
<sequence length="338" mass="39059">MFIEIAMALVVIIVGFVYAFLKPPQSKICGSLGGPLVTSPRIRLRDGRYMAYVIRGAPLEKAKHKVVVCHGFRDGKDMVFLYSQELLEELDACFVIYDRPGYGESDPSKKRGPKSEAEDVEELADYLQLGSRFHIMGISMGVYVVWGCLMYLPHRLSGATFVCAFYNYYWSGFPSDLLNMCFRKQSRENQWVARISYYAPWLLYWFMTQNIMFKTNANDLPLTDDDLELVKKVHLSPNIIPLMEKAKQQGIYYSMHQDMLAAYGKWERSPLDIKNPFQNNEGTVHFWQGTDDKITPVELSRFLAKELPWIKYHELPGKGHFIIHDPHLCECIVRKSLN</sequence>
<dbReference type="Proteomes" id="UP001060085">
    <property type="component" value="Linkage Group LG05"/>
</dbReference>
<gene>
    <name evidence="1" type="ORF">M9H77_20953</name>
</gene>
<proteinExistence type="predicted"/>
<protein>
    <submittedName>
        <fullName evidence="1">Uncharacterized protein</fullName>
    </submittedName>
</protein>
<keyword evidence="2" id="KW-1185">Reference proteome</keyword>
<organism evidence="1 2">
    <name type="scientific">Catharanthus roseus</name>
    <name type="common">Madagascar periwinkle</name>
    <name type="synonym">Vinca rosea</name>
    <dbReference type="NCBI Taxonomy" id="4058"/>
    <lineage>
        <taxon>Eukaryota</taxon>
        <taxon>Viridiplantae</taxon>
        <taxon>Streptophyta</taxon>
        <taxon>Embryophyta</taxon>
        <taxon>Tracheophyta</taxon>
        <taxon>Spermatophyta</taxon>
        <taxon>Magnoliopsida</taxon>
        <taxon>eudicotyledons</taxon>
        <taxon>Gunneridae</taxon>
        <taxon>Pentapetalae</taxon>
        <taxon>asterids</taxon>
        <taxon>lamiids</taxon>
        <taxon>Gentianales</taxon>
        <taxon>Apocynaceae</taxon>
        <taxon>Rauvolfioideae</taxon>
        <taxon>Vinceae</taxon>
        <taxon>Catharanthinae</taxon>
        <taxon>Catharanthus</taxon>
    </lineage>
</organism>